<evidence type="ECO:0000313" key="6">
    <source>
        <dbReference type="EMBL" id="OFC61832.1"/>
    </source>
</evidence>
<dbReference type="Proteomes" id="UP000175707">
    <property type="component" value="Unassembled WGS sequence"/>
</dbReference>
<reference evidence="7 8" key="1">
    <citation type="submission" date="2016-06" db="EMBL/GenBank/DDBJ databases">
        <title>Gene turnover analysis identifies the evolutionary adaptation of the extremophile Acidithiobacillus caldus.</title>
        <authorList>
            <person name="Zhang X."/>
        </authorList>
    </citation>
    <scope>NUCLEOTIDE SEQUENCE [LARGE SCALE GENOMIC DNA]</scope>
    <source>
        <strain evidence="5 7">DX</strain>
        <strain evidence="6 8">S1</strain>
    </source>
</reference>
<evidence type="ECO:0000256" key="4">
    <source>
        <dbReference type="PIRNR" id="PIRNR006078"/>
    </source>
</evidence>
<evidence type="ECO:0008006" key="9">
    <source>
        <dbReference type="Google" id="ProtNLM"/>
    </source>
</evidence>
<dbReference type="NCBIfam" id="TIGR00045">
    <property type="entry name" value="glycerate kinase"/>
    <property type="match status" value="1"/>
</dbReference>
<keyword evidence="3 4" id="KW-0418">Kinase</keyword>
<dbReference type="Proteomes" id="UP000175616">
    <property type="component" value="Unassembled WGS sequence"/>
</dbReference>
<dbReference type="PIRSF" id="PIRSF006078">
    <property type="entry name" value="GlxK"/>
    <property type="match status" value="1"/>
</dbReference>
<comment type="similarity">
    <text evidence="1 4">Belongs to the glycerate kinase type-1 family.</text>
</comment>
<dbReference type="Gene3D" id="3.40.50.10350">
    <property type="entry name" value="Glycerate kinase, domain 1"/>
    <property type="match status" value="1"/>
</dbReference>
<accession>A0A1E7YJD6</accession>
<dbReference type="InterPro" id="IPR018193">
    <property type="entry name" value="Glyc_kinase_flavodox-like_fold"/>
</dbReference>
<dbReference type="AlphaFoldDB" id="A0A1E7YJD6"/>
<dbReference type="InterPro" id="IPR018197">
    <property type="entry name" value="Glycerate_kinase_RE-like"/>
</dbReference>
<dbReference type="EMBL" id="LZYH01000328">
    <property type="protein sequence ID" value="OFC61832.1"/>
    <property type="molecule type" value="Genomic_DNA"/>
</dbReference>
<evidence type="ECO:0000256" key="3">
    <source>
        <dbReference type="ARBA" id="ARBA00022777"/>
    </source>
</evidence>
<dbReference type="RefSeq" id="WP_064306320.1">
    <property type="nucleotide sequence ID" value="NZ_CP026328.2"/>
</dbReference>
<dbReference type="GeneID" id="92932327"/>
<name>A0A1E7YJD6_9PROT</name>
<organism evidence="5 7">
    <name type="scientific">Acidithiobacillus caldus</name>
    <dbReference type="NCBI Taxonomy" id="33059"/>
    <lineage>
        <taxon>Bacteria</taxon>
        <taxon>Pseudomonadati</taxon>
        <taxon>Pseudomonadota</taxon>
        <taxon>Acidithiobacillia</taxon>
        <taxon>Acidithiobacillales</taxon>
        <taxon>Acidithiobacillaceae</taxon>
        <taxon>Acidithiobacillus</taxon>
    </lineage>
</organism>
<evidence type="ECO:0000313" key="5">
    <source>
        <dbReference type="EMBL" id="OFC29643.1"/>
    </source>
</evidence>
<gene>
    <name evidence="5" type="ORF">BAE27_14050</name>
    <name evidence="6" type="ORF">BAE30_03710</name>
</gene>
<dbReference type="EMBL" id="LZYE01000364">
    <property type="protein sequence ID" value="OFC29643.1"/>
    <property type="molecule type" value="Genomic_DNA"/>
</dbReference>
<dbReference type="GO" id="GO:0031388">
    <property type="term" value="P:organic acid phosphorylation"/>
    <property type="evidence" value="ECO:0007669"/>
    <property type="project" value="UniProtKB-UniRule"/>
</dbReference>
<protein>
    <recommendedName>
        <fullName evidence="9">Glycerate kinase</fullName>
    </recommendedName>
</protein>
<sequence>MRILIAPDHFKGSMRAHEVAEIVRASFVRYLPHAHCTPLPLADGGDGTMAVVVAALGGSFQTVRVRDPLGRLVQARMALVDCSRTAVLEMATASGLLRLSSAQRNPLETSTLGTGDLLRAALDLGVKRIVLGIGGSATNDGGMGMLCALGVRFLDAGGQELAPAGKHLAAIRKLDLSGLDPRLAHTQFEVICDVDNPLLGPQGATWVYGPQKGATTSMQALLEEGMRCYAGHLQRHCPRDVVHSPGAGAAGGLGAACIFLGARLRPGVEAIAELVDLEARIAASDLVITGEGCIDEQTLHGKTVAGVLRLARKHDKPTIVIAGRARIGREDWQNLGASALFTTLSDVLPEADIVATAAANLERTAASIAAVLGLCSQAPEPDSGDLGYISPAPLPCRREAQSADSPLSRWAARRAWLFH</sequence>
<dbReference type="GO" id="GO:0008887">
    <property type="term" value="F:glycerate kinase activity"/>
    <property type="evidence" value="ECO:0007669"/>
    <property type="project" value="UniProtKB-UniRule"/>
</dbReference>
<dbReference type="PANTHER" id="PTHR21599:SF0">
    <property type="entry name" value="GLYCERATE KINASE"/>
    <property type="match status" value="1"/>
</dbReference>
<keyword evidence="2 4" id="KW-0808">Transferase</keyword>
<dbReference type="SUPFAM" id="SSF110738">
    <property type="entry name" value="Glycerate kinase I"/>
    <property type="match status" value="1"/>
</dbReference>
<comment type="caution">
    <text evidence="5">The sequence shown here is derived from an EMBL/GenBank/DDBJ whole genome shotgun (WGS) entry which is preliminary data.</text>
</comment>
<evidence type="ECO:0000256" key="2">
    <source>
        <dbReference type="ARBA" id="ARBA00022679"/>
    </source>
</evidence>
<evidence type="ECO:0000313" key="8">
    <source>
        <dbReference type="Proteomes" id="UP000175707"/>
    </source>
</evidence>
<dbReference type="Gene3D" id="3.90.1510.10">
    <property type="entry name" value="Glycerate kinase, domain 2"/>
    <property type="match status" value="1"/>
</dbReference>
<dbReference type="PANTHER" id="PTHR21599">
    <property type="entry name" value="GLYCERATE KINASE"/>
    <property type="match status" value="1"/>
</dbReference>
<dbReference type="Pfam" id="PF02595">
    <property type="entry name" value="Gly_kinase"/>
    <property type="match status" value="1"/>
</dbReference>
<dbReference type="InterPro" id="IPR004381">
    <property type="entry name" value="Glycerate_kinase"/>
</dbReference>
<proteinExistence type="inferred from homology"/>
<evidence type="ECO:0000313" key="7">
    <source>
        <dbReference type="Proteomes" id="UP000175616"/>
    </source>
</evidence>
<dbReference type="InterPro" id="IPR036129">
    <property type="entry name" value="Glycerate_kinase_sf"/>
</dbReference>
<evidence type="ECO:0000256" key="1">
    <source>
        <dbReference type="ARBA" id="ARBA00006284"/>
    </source>
</evidence>